<evidence type="ECO:0000313" key="7">
    <source>
        <dbReference type="EMBL" id="GEP54929.1"/>
    </source>
</evidence>
<dbReference type="OrthoDB" id="9804736at2"/>
<evidence type="ECO:0000256" key="2">
    <source>
        <dbReference type="ARBA" id="ARBA00022630"/>
    </source>
</evidence>
<keyword evidence="4 7" id="KW-0503">Monooxygenase</keyword>
<reference evidence="7 8" key="1">
    <citation type="submission" date="2019-07" db="EMBL/GenBank/DDBJ databases">
        <title>Whole genome shotgun sequence of Reyranella soli NBRC 108950.</title>
        <authorList>
            <person name="Hosoyama A."/>
            <person name="Uohara A."/>
            <person name="Ohji S."/>
            <person name="Ichikawa N."/>
        </authorList>
    </citation>
    <scope>NUCLEOTIDE SEQUENCE [LARGE SCALE GENOMIC DNA]</scope>
    <source>
        <strain evidence="7 8">NBRC 108950</strain>
    </source>
</reference>
<keyword evidence="2" id="KW-0285">Flavoprotein</keyword>
<dbReference type="AlphaFoldDB" id="A0A512N7H3"/>
<feature type="domain" description="Luciferase-like" evidence="6">
    <location>
        <begin position="5"/>
        <end position="311"/>
    </location>
</feature>
<dbReference type="InterPro" id="IPR036661">
    <property type="entry name" value="Luciferase-like_sf"/>
</dbReference>
<evidence type="ECO:0000259" key="6">
    <source>
        <dbReference type="Pfam" id="PF00296"/>
    </source>
</evidence>
<name>A0A512N7H3_9HYPH</name>
<gene>
    <name evidence="7" type="ORF">RSO01_20950</name>
</gene>
<dbReference type="InterPro" id="IPR011251">
    <property type="entry name" value="Luciferase-like_dom"/>
</dbReference>
<keyword evidence="3" id="KW-0560">Oxidoreductase</keyword>
<evidence type="ECO:0000256" key="1">
    <source>
        <dbReference type="ARBA" id="ARBA00010426"/>
    </source>
</evidence>
<dbReference type="Proteomes" id="UP000321058">
    <property type="component" value="Unassembled WGS sequence"/>
</dbReference>
<comment type="caution">
    <text evidence="7">The sequence shown here is derived from an EMBL/GenBank/DDBJ whole genome shotgun (WGS) entry which is preliminary data.</text>
</comment>
<feature type="region of interest" description="Disordered" evidence="5">
    <location>
        <begin position="394"/>
        <end position="421"/>
    </location>
</feature>
<keyword evidence="8" id="KW-1185">Reference proteome</keyword>
<evidence type="ECO:0000313" key="8">
    <source>
        <dbReference type="Proteomes" id="UP000321058"/>
    </source>
</evidence>
<dbReference type="GO" id="GO:0004497">
    <property type="term" value="F:monooxygenase activity"/>
    <property type="evidence" value="ECO:0007669"/>
    <property type="project" value="UniProtKB-KW"/>
</dbReference>
<dbReference type="Gene3D" id="3.20.20.30">
    <property type="entry name" value="Luciferase-like domain"/>
    <property type="match status" value="1"/>
</dbReference>
<dbReference type="InterPro" id="IPR050766">
    <property type="entry name" value="Bact_Lucif_Oxidored"/>
</dbReference>
<protein>
    <submittedName>
        <fullName evidence="7">Monooxygenase</fullName>
    </submittedName>
</protein>
<dbReference type="EMBL" id="BKAJ01000033">
    <property type="protein sequence ID" value="GEP54929.1"/>
    <property type="molecule type" value="Genomic_DNA"/>
</dbReference>
<evidence type="ECO:0000256" key="4">
    <source>
        <dbReference type="ARBA" id="ARBA00023033"/>
    </source>
</evidence>
<dbReference type="Pfam" id="PF00296">
    <property type="entry name" value="Bac_luciferase"/>
    <property type="match status" value="1"/>
</dbReference>
<accession>A0A512N7H3</accession>
<sequence>MARIRFGTFLAPHHPVGEHPTLQFQRDLRLAEHLDRLGFDEFWCGEHHSSGWEMIASPELFLAMAAERTKRIRLGTGVVSLPYHHPFNVAQRIVQLDHMTFGRVIFGTGPGALPSDARTFGIDYMLLRDRQDEAIGILKRLFAGERVTYKGEWFQLNDAQLQILPYQEDLPMAAASSISPSGMQLAGKYGMGVLSIASTSQEGLQALPTQWSFAEEAAKKHDQKVDRKNWRVVMAWHLAESKKQAEQEAVDGLQHWHNEYNVRVLGRPGSVHVADKWDLLARVTGIGNAVGTSVIGTPDEMVKTIRDLQEVTGGFGVVLGFAHDWANHEATLRSWELFARYVIPEINGHTRNLKASAEYLAANKVELMTGLNAAIMAKVQGNKVAEAAMAVTRQRMAAQAQGDSGRPGSDTPAPTPGKAAK</sequence>
<dbReference type="GO" id="GO:0005829">
    <property type="term" value="C:cytosol"/>
    <property type="evidence" value="ECO:0007669"/>
    <property type="project" value="TreeGrafter"/>
</dbReference>
<dbReference type="GO" id="GO:0016705">
    <property type="term" value="F:oxidoreductase activity, acting on paired donors, with incorporation or reduction of molecular oxygen"/>
    <property type="evidence" value="ECO:0007669"/>
    <property type="project" value="InterPro"/>
</dbReference>
<dbReference type="SUPFAM" id="SSF51679">
    <property type="entry name" value="Bacterial luciferase-like"/>
    <property type="match status" value="1"/>
</dbReference>
<evidence type="ECO:0000256" key="3">
    <source>
        <dbReference type="ARBA" id="ARBA00023002"/>
    </source>
</evidence>
<organism evidence="7 8">
    <name type="scientific">Reyranella soli</name>
    <dbReference type="NCBI Taxonomy" id="1230389"/>
    <lineage>
        <taxon>Bacteria</taxon>
        <taxon>Pseudomonadati</taxon>
        <taxon>Pseudomonadota</taxon>
        <taxon>Alphaproteobacteria</taxon>
        <taxon>Hyphomicrobiales</taxon>
        <taxon>Reyranellaceae</taxon>
        <taxon>Reyranella</taxon>
    </lineage>
</organism>
<proteinExistence type="inferred from homology"/>
<dbReference type="PANTHER" id="PTHR30137:SF16">
    <property type="entry name" value="BLL0895 PROTEIN"/>
    <property type="match status" value="1"/>
</dbReference>
<comment type="similarity">
    <text evidence="1">Belongs to the bacterial luciferase oxidoreductase family.</text>
</comment>
<dbReference type="PANTHER" id="PTHR30137">
    <property type="entry name" value="LUCIFERASE-LIKE MONOOXYGENASE"/>
    <property type="match status" value="1"/>
</dbReference>
<evidence type="ECO:0000256" key="5">
    <source>
        <dbReference type="SAM" id="MobiDB-lite"/>
    </source>
</evidence>
<dbReference type="RefSeq" id="WP_147148962.1">
    <property type="nucleotide sequence ID" value="NZ_BKAJ01000033.1"/>
</dbReference>